<keyword evidence="1" id="KW-1133">Transmembrane helix</keyword>
<proteinExistence type="predicted"/>
<keyword evidence="3" id="KW-1185">Reference proteome</keyword>
<reference evidence="2" key="2">
    <citation type="journal article" date="2022" name="BMC Genomics">
        <title>Comparative genome analysis of mycobacteria focusing on tRNA and non-coding RNA.</title>
        <authorList>
            <person name="Behra P.R.K."/>
            <person name="Pettersson B.M.F."/>
            <person name="Ramesh M."/>
            <person name="Das S."/>
            <person name="Dasgupta S."/>
            <person name="Kirsebom L.A."/>
        </authorList>
    </citation>
    <scope>NUCLEOTIDE SEQUENCE</scope>
    <source>
        <strain evidence="2">DSM 44838</strain>
    </source>
</reference>
<reference evidence="2" key="1">
    <citation type="submission" date="2020-07" db="EMBL/GenBank/DDBJ databases">
        <authorList>
            <person name="Pettersson B.M.F."/>
            <person name="Behra P.R.K."/>
            <person name="Ramesh M."/>
            <person name="Das S."/>
            <person name="Dasgupta S."/>
            <person name="Kirsebom L.A."/>
        </authorList>
    </citation>
    <scope>NUCLEOTIDE SEQUENCE</scope>
    <source>
        <strain evidence="2">DSM 44838</strain>
    </source>
</reference>
<keyword evidence="1" id="KW-0812">Transmembrane</keyword>
<dbReference type="Gene3D" id="6.20.350.10">
    <property type="match status" value="1"/>
</dbReference>
<dbReference type="AlphaFoldDB" id="A0A9X3C4J4"/>
<comment type="caution">
    <text evidence="2">The sequence shown here is derived from an EMBL/GenBank/DDBJ whole genome shotgun (WGS) entry which is preliminary data.</text>
</comment>
<evidence type="ECO:0008006" key="4">
    <source>
        <dbReference type="Google" id="ProtNLM"/>
    </source>
</evidence>
<feature type="transmembrane region" description="Helical" evidence="1">
    <location>
        <begin position="12"/>
        <end position="30"/>
    </location>
</feature>
<evidence type="ECO:0000313" key="3">
    <source>
        <dbReference type="Proteomes" id="UP001141629"/>
    </source>
</evidence>
<dbReference type="Proteomes" id="UP001141629">
    <property type="component" value="Unassembled WGS sequence"/>
</dbReference>
<dbReference type="RefSeq" id="WP_263999588.1">
    <property type="nucleotide sequence ID" value="NZ_JACKVK010000015.1"/>
</dbReference>
<gene>
    <name evidence="2" type="ORF">H7K45_28655</name>
</gene>
<sequence>MSRTAPPPATRWIVGSVGLVVVVYLSTVAVRPQLLDRLPLWLSWFGRPGSIASIALSAAVLVAVCVAITRSSGTRQLVGVSFTLIALLVSVSAVLGLSSYWACHDATHPAFFTPMMATAQLVKGGTGDYSLGGHVCPYPTPVGLEIARLAALSAFFTGVIGVVAGVFRTQTDRLRSGLATSVTAVVGLSDDTLPVISRVARTLDRRETLVVLTGVDDARIEQVRRRGAHVVLVDFDDEASVLSLRLWCKLERLHLLGADPALNLLWLDRIGTRLADVGHRRRVPLTVRIDDPWLAEAWRAQQFGGTDERWAADVVGKYQATAVRLVERIRALGTVDRILLCGGSQLMSAICAHASRDAVERAFYCPPDSAPPPTLTLVGVDAEQFLDDHQLYWRRLGVDAAGPVIDAVAQAPTVATLQRLLAGTDPTGTAVVLINTDAALASRLAARFPQTAVFAPDVNTASVDDAIQVAGRLQSYSPALGIEDGEDVVQDVWERAAMLIHERYVATRDPAAPRTSTSVPWAELSDFHRGSNRRMVRNVLWMVERVAGHTWNTVGDAVEHPVTNADVDGRSPTEQLAAMGIGADAALEMARLEHEDWRRYYHQHGWRSGPVRDDEHRTHDKLLGWDALETDERFVEDAVRSLAATLWSLRRLGYRSRPLWRSFARVGTVTAERRDEAFTWTSDGGQTMTAAAGDWSVRDQDDRVWSVRDDIFRDSYDELGDGRWRRRGGVQARPARAGETVDTLEGPTTAREGDWIVRGSRGEEWPVGAAEFTRRYAAEPERHPRGEPES</sequence>
<organism evidence="2 3">
    <name type="scientific">Mycobacterium yunnanensis</name>
    <dbReference type="NCBI Taxonomy" id="368477"/>
    <lineage>
        <taxon>Bacteria</taxon>
        <taxon>Bacillati</taxon>
        <taxon>Actinomycetota</taxon>
        <taxon>Actinomycetes</taxon>
        <taxon>Mycobacteriales</taxon>
        <taxon>Mycobacteriaceae</taxon>
        <taxon>Mycobacterium</taxon>
    </lineage>
</organism>
<feature type="transmembrane region" description="Helical" evidence="1">
    <location>
        <begin position="80"/>
        <end position="102"/>
    </location>
</feature>
<accession>A0A9X3C4J4</accession>
<feature type="transmembrane region" description="Helical" evidence="1">
    <location>
        <begin position="50"/>
        <end position="68"/>
    </location>
</feature>
<evidence type="ECO:0000313" key="2">
    <source>
        <dbReference type="EMBL" id="MCV7424521.1"/>
    </source>
</evidence>
<name>A0A9X3C4J4_9MYCO</name>
<feature type="transmembrane region" description="Helical" evidence="1">
    <location>
        <begin position="146"/>
        <end position="167"/>
    </location>
</feature>
<dbReference type="EMBL" id="JACKVK010000015">
    <property type="protein sequence ID" value="MCV7424521.1"/>
    <property type="molecule type" value="Genomic_DNA"/>
</dbReference>
<keyword evidence="1" id="KW-0472">Membrane</keyword>
<evidence type="ECO:0000256" key="1">
    <source>
        <dbReference type="SAM" id="Phobius"/>
    </source>
</evidence>
<protein>
    <recommendedName>
        <fullName evidence="4">RyR domain-containing protein</fullName>
    </recommendedName>
</protein>